<evidence type="ECO:0000256" key="2">
    <source>
        <dbReference type="ARBA" id="ARBA00010742"/>
    </source>
</evidence>
<sequence>MERQARTGYGVAALLLLLGCVLFVAGARHMVPAPTRPLAIGTNLWIGYEPFHVARAAGTLPDDVTLVEARSSPSLMEALASGSLDGAALTLDEVMRLEAAGVPMAVLAILDVSKGADVVLARDAAAKARGPAGAHFGVETGGVGAFVLYRFLERQGLTMGQVRVTPVPVGDHADAMRRMDIDYIVTYEPLVSHLEQAGAVRVFDSADMPGEVVDVLAVRRDRLAGREATLRDLLTAWYGGVDKMLRGDDNTINRVSQRQNLPEARVRQVLAHLDFPGPAVGRTMMTTNSTAVPAVQRWLVASGDVGRAPQILLDPSFLPK</sequence>
<keyword evidence="5" id="KW-1185">Reference proteome</keyword>
<evidence type="ECO:0000256" key="1">
    <source>
        <dbReference type="ARBA" id="ARBA00004418"/>
    </source>
</evidence>
<reference evidence="4 5" key="1">
    <citation type="submission" date="2017-07" db="EMBL/GenBank/DDBJ databases">
        <title>Niveispirillum cyanobacteriorum sp. nov., isolated from cyanobacterial aggregates in a eutrophic lake.</title>
        <authorList>
            <person name="Cai H."/>
        </authorList>
    </citation>
    <scope>NUCLEOTIDE SEQUENCE [LARGE SCALE GENOMIC DNA]</scope>
    <source>
        <strain evidence="5">TH1-14</strain>
    </source>
</reference>
<accession>A0A255Z6J9</accession>
<organism evidence="4 5">
    <name type="scientific">Niveispirillum lacus</name>
    <dbReference type="NCBI Taxonomy" id="1981099"/>
    <lineage>
        <taxon>Bacteria</taxon>
        <taxon>Pseudomonadati</taxon>
        <taxon>Pseudomonadota</taxon>
        <taxon>Alphaproteobacteria</taxon>
        <taxon>Rhodospirillales</taxon>
        <taxon>Azospirillaceae</taxon>
        <taxon>Niveispirillum</taxon>
    </lineage>
</organism>
<dbReference type="RefSeq" id="WP_094454569.1">
    <property type="nucleotide sequence ID" value="NZ_NOXU01000023.1"/>
</dbReference>
<dbReference type="PROSITE" id="PS51257">
    <property type="entry name" value="PROKAR_LIPOPROTEIN"/>
    <property type="match status" value="1"/>
</dbReference>
<dbReference type="EMBL" id="NOXU01000023">
    <property type="protein sequence ID" value="OYQ36260.1"/>
    <property type="molecule type" value="Genomic_DNA"/>
</dbReference>
<dbReference type="PANTHER" id="PTHR30024:SF47">
    <property type="entry name" value="TAURINE-BINDING PERIPLASMIC PROTEIN"/>
    <property type="match status" value="1"/>
</dbReference>
<protein>
    <recommendedName>
        <fullName evidence="6">SsuA/THI5-like domain-containing protein</fullName>
    </recommendedName>
</protein>
<keyword evidence="3" id="KW-0732">Signal</keyword>
<dbReference type="GO" id="GO:0042597">
    <property type="term" value="C:periplasmic space"/>
    <property type="evidence" value="ECO:0007669"/>
    <property type="project" value="UniProtKB-SubCell"/>
</dbReference>
<dbReference type="Proteomes" id="UP000216998">
    <property type="component" value="Unassembled WGS sequence"/>
</dbReference>
<evidence type="ECO:0008006" key="6">
    <source>
        <dbReference type="Google" id="ProtNLM"/>
    </source>
</evidence>
<comment type="subcellular location">
    <subcellularLocation>
        <location evidence="1">Periplasm</location>
    </subcellularLocation>
</comment>
<evidence type="ECO:0000313" key="5">
    <source>
        <dbReference type="Proteomes" id="UP000216998"/>
    </source>
</evidence>
<gene>
    <name evidence="4" type="ORF">CHU95_05605</name>
</gene>
<dbReference type="AlphaFoldDB" id="A0A255Z6J9"/>
<evidence type="ECO:0000256" key="3">
    <source>
        <dbReference type="ARBA" id="ARBA00022729"/>
    </source>
</evidence>
<proteinExistence type="inferred from homology"/>
<name>A0A255Z6J9_9PROT</name>
<dbReference type="Pfam" id="PF13379">
    <property type="entry name" value="NMT1_2"/>
    <property type="match status" value="1"/>
</dbReference>
<evidence type="ECO:0000313" key="4">
    <source>
        <dbReference type="EMBL" id="OYQ36260.1"/>
    </source>
</evidence>
<comment type="caution">
    <text evidence="4">The sequence shown here is derived from an EMBL/GenBank/DDBJ whole genome shotgun (WGS) entry which is preliminary data.</text>
</comment>
<comment type="similarity">
    <text evidence="2">Belongs to the bacterial solute-binding protein SsuA/TauA family.</text>
</comment>
<dbReference type="Gene3D" id="3.40.190.10">
    <property type="entry name" value="Periplasmic binding protein-like II"/>
    <property type="match status" value="2"/>
</dbReference>
<dbReference type="SUPFAM" id="SSF53850">
    <property type="entry name" value="Periplasmic binding protein-like II"/>
    <property type="match status" value="1"/>
</dbReference>
<dbReference type="PANTHER" id="PTHR30024">
    <property type="entry name" value="ALIPHATIC SULFONATES-BINDING PROTEIN-RELATED"/>
    <property type="match status" value="1"/>
</dbReference>
<dbReference type="OrthoDB" id="7374754at2"/>